<feature type="non-terminal residue" evidence="1">
    <location>
        <position position="1"/>
    </location>
</feature>
<evidence type="ECO:0000313" key="1">
    <source>
        <dbReference type="EMBL" id="CAH3137338.1"/>
    </source>
</evidence>
<keyword evidence="2" id="KW-1185">Reference proteome</keyword>
<reference evidence="1 2" key="1">
    <citation type="submission" date="2022-05" db="EMBL/GenBank/DDBJ databases">
        <authorList>
            <consortium name="Genoscope - CEA"/>
            <person name="William W."/>
        </authorList>
    </citation>
    <scope>NUCLEOTIDE SEQUENCE [LARGE SCALE GENOMIC DNA]</scope>
</reference>
<organism evidence="1 2">
    <name type="scientific">Pocillopora meandrina</name>
    <dbReference type="NCBI Taxonomy" id="46732"/>
    <lineage>
        <taxon>Eukaryota</taxon>
        <taxon>Metazoa</taxon>
        <taxon>Cnidaria</taxon>
        <taxon>Anthozoa</taxon>
        <taxon>Hexacorallia</taxon>
        <taxon>Scleractinia</taxon>
        <taxon>Astrocoeniina</taxon>
        <taxon>Pocilloporidae</taxon>
        <taxon>Pocillopora</taxon>
    </lineage>
</organism>
<sequence>LPPITKIINLSLDSGYFPRTWKIYISFSPNDRAEQLAVVRSMEDCIRDIRLWMLNNDLKLNDDKTEFLIIGTSQQLGKLDNISIRVGDSDIHPLLLSHPSFKSKATLGDRSFTCAAPKLWNELPLDIRSARTVNIFKAKLKTHLFRSAFL</sequence>
<name>A0AAU9X5L5_9CNID</name>
<accession>A0AAU9X5L5</accession>
<dbReference type="EMBL" id="CALNXJ010000031">
    <property type="protein sequence ID" value="CAH3137338.1"/>
    <property type="molecule type" value="Genomic_DNA"/>
</dbReference>
<dbReference type="Proteomes" id="UP001159428">
    <property type="component" value="Unassembled WGS sequence"/>
</dbReference>
<comment type="caution">
    <text evidence="1">The sequence shown here is derived from an EMBL/GenBank/DDBJ whole genome shotgun (WGS) entry which is preliminary data.</text>
</comment>
<evidence type="ECO:0000313" key="2">
    <source>
        <dbReference type="Proteomes" id="UP001159428"/>
    </source>
</evidence>
<dbReference type="AlphaFoldDB" id="A0AAU9X5L5"/>
<gene>
    <name evidence="1" type="ORF">PMEA_00018032</name>
</gene>
<evidence type="ECO:0008006" key="3">
    <source>
        <dbReference type="Google" id="ProtNLM"/>
    </source>
</evidence>
<protein>
    <recommendedName>
        <fullName evidence="3">Reverse transcriptase</fullName>
    </recommendedName>
</protein>
<proteinExistence type="predicted"/>